<dbReference type="AlphaFoldDB" id="A0A7C5V2Y4"/>
<evidence type="ECO:0000313" key="2">
    <source>
        <dbReference type="EMBL" id="HHS01063.1"/>
    </source>
</evidence>
<reference evidence="2" key="1">
    <citation type="journal article" date="2020" name="mSystems">
        <title>Genome- and Community-Level Interaction Insights into Carbon Utilization and Element Cycling Functions of Hydrothermarchaeota in Hydrothermal Sediment.</title>
        <authorList>
            <person name="Zhou Z."/>
            <person name="Liu Y."/>
            <person name="Xu W."/>
            <person name="Pan J."/>
            <person name="Luo Z.H."/>
            <person name="Li M."/>
        </authorList>
    </citation>
    <scope>NUCLEOTIDE SEQUENCE [LARGE SCALE GENOMIC DNA]</scope>
    <source>
        <strain evidence="2">SpSt-102</strain>
    </source>
</reference>
<proteinExistence type="predicted"/>
<comment type="caution">
    <text evidence="2">The sequence shown here is derived from an EMBL/GenBank/DDBJ whole genome shotgun (WGS) entry which is preliminary data.</text>
</comment>
<feature type="coiled-coil region" evidence="1">
    <location>
        <begin position="136"/>
        <end position="163"/>
    </location>
</feature>
<name>A0A7C5V2Y4_9FIRM</name>
<organism evidence="2">
    <name type="scientific">Caldicellulosiruptor owensensis</name>
    <dbReference type="NCBI Taxonomy" id="55205"/>
    <lineage>
        <taxon>Bacteria</taxon>
        <taxon>Bacillati</taxon>
        <taxon>Bacillota</taxon>
        <taxon>Bacillota incertae sedis</taxon>
        <taxon>Caldicellulosiruptorales</taxon>
        <taxon>Caldicellulosiruptoraceae</taxon>
        <taxon>Caldicellulosiruptor</taxon>
    </lineage>
</organism>
<sequence>MTDWLLVVVGAVVFALALFSNKLFQGKVPSGGKKEKTSTPGGHKSEIKRLLGIKNIMPDGTVVMDENRYARIYYLSSQDIDLMSEPEQEALELNLIAAMRALDCPVQFFTTTQRIETSQQVKEIEEFMNNPANMVSESLKSYCELLKNALDSLQKEKELVVRKSYLTLYVQESNEKVAVEKLDQREKNVLALLKKANFRIARLSLPEVLQLLGDEFNKNQVFKIENAIKSGVLDLYTTSRRGIAINDEVYKEVYGKSS</sequence>
<protein>
    <submittedName>
        <fullName evidence="2">Uncharacterized protein</fullName>
    </submittedName>
</protein>
<accession>A0A7C5V2Y4</accession>
<keyword evidence="1" id="KW-0175">Coiled coil</keyword>
<evidence type="ECO:0000256" key="1">
    <source>
        <dbReference type="SAM" id="Coils"/>
    </source>
</evidence>
<dbReference type="EMBL" id="DRUZ01000010">
    <property type="protein sequence ID" value="HHS01063.1"/>
    <property type="molecule type" value="Genomic_DNA"/>
</dbReference>
<gene>
    <name evidence="2" type="ORF">ENL71_00710</name>
</gene>